<reference evidence="1 2" key="1">
    <citation type="submission" date="2015-04" db="EMBL/GenBank/DDBJ databases">
        <title>Genome sequence of aromatic hydrocarbons-degrading Sphingobium chungbukense DJ77.</title>
        <authorList>
            <person name="Kim Y.-C."/>
            <person name="Chae J.-C."/>
        </authorList>
    </citation>
    <scope>NUCLEOTIDE SEQUENCE [LARGE SCALE GENOMIC DNA]</scope>
    <source>
        <strain evidence="1 2">DJ77</strain>
    </source>
</reference>
<dbReference type="Proteomes" id="UP000033874">
    <property type="component" value="Unassembled WGS sequence"/>
</dbReference>
<dbReference type="SUPFAM" id="SSF88659">
    <property type="entry name" value="Sigma3 and sigma4 domains of RNA polymerase sigma factors"/>
    <property type="match status" value="1"/>
</dbReference>
<keyword evidence="2" id="KW-1185">Reference proteome</keyword>
<proteinExistence type="predicted"/>
<organism evidence="1 2">
    <name type="scientific">Sphingobium chungbukense</name>
    <dbReference type="NCBI Taxonomy" id="56193"/>
    <lineage>
        <taxon>Bacteria</taxon>
        <taxon>Pseudomonadati</taxon>
        <taxon>Pseudomonadota</taxon>
        <taxon>Alphaproteobacteria</taxon>
        <taxon>Sphingomonadales</taxon>
        <taxon>Sphingomonadaceae</taxon>
        <taxon>Sphingobium</taxon>
    </lineage>
</organism>
<evidence type="ECO:0008006" key="3">
    <source>
        <dbReference type="Google" id="ProtNLM"/>
    </source>
</evidence>
<evidence type="ECO:0000313" key="2">
    <source>
        <dbReference type="Proteomes" id="UP000033874"/>
    </source>
</evidence>
<evidence type="ECO:0000313" key="1">
    <source>
        <dbReference type="EMBL" id="KKW91069.1"/>
    </source>
</evidence>
<comment type="caution">
    <text evidence="1">The sequence shown here is derived from an EMBL/GenBank/DDBJ whole genome shotgun (WGS) entry which is preliminary data.</text>
</comment>
<gene>
    <name evidence="1" type="ORF">YP76_15860</name>
</gene>
<dbReference type="RefSeq" id="WP_046764586.1">
    <property type="nucleotide sequence ID" value="NZ_LBIC01000007.1"/>
</dbReference>
<accession>A0A0M3ARA9</accession>
<sequence>MPARRPEGAMADRYRIGLATLNYLPRIVYYLHVRDDFTFPEIAFRLGTSVWEVEDHFAAALAHLDRAVHREGEG</sequence>
<name>A0A0M3ARA9_9SPHN</name>
<dbReference type="STRING" id="56193.YP76_15860"/>
<dbReference type="AlphaFoldDB" id="A0A0M3ARA9"/>
<dbReference type="PATRIC" id="fig|56193.3.peg.3318"/>
<protein>
    <recommendedName>
        <fullName evidence="3">RNA polymerase sigma factor 70 region 4 type 2 domain-containing protein</fullName>
    </recommendedName>
</protein>
<dbReference type="EMBL" id="LBIC01000007">
    <property type="protein sequence ID" value="KKW91069.1"/>
    <property type="molecule type" value="Genomic_DNA"/>
</dbReference>
<dbReference type="InterPro" id="IPR013324">
    <property type="entry name" value="RNA_pol_sigma_r3/r4-like"/>
</dbReference>